<dbReference type="Gene3D" id="3.40.1350.10">
    <property type="match status" value="1"/>
</dbReference>
<dbReference type="InterPro" id="IPR011856">
    <property type="entry name" value="tRNA_endonuc-like_dom_sf"/>
</dbReference>
<keyword evidence="7" id="KW-1185">Reference proteome</keyword>
<name>A0AAV9I302_9RHOD</name>
<dbReference type="GO" id="GO:0005634">
    <property type="term" value="C:nucleus"/>
    <property type="evidence" value="ECO:0007669"/>
    <property type="project" value="UniProtKB-ARBA"/>
</dbReference>
<evidence type="ECO:0000313" key="6">
    <source>
        <dbReference type="EMBL" id="KAK4522813.1"/>
    </source>
</evidence>
<dbReference type="Pfam" id="PF09631">
    <property type="entry name" value="Sen15"/>
    <property type="match status" value="1"/>
</dbReference>
<accession>A0AAV9I302</accession>
<comment type="caution">
    <text evidence="6">The sequence shown here is derived from an EMBL/GenBank/DDBJ whole genome shotgun (WGS) entry which is preliminary data.</text>
</comment>
<evidence type="ECO:0008006" key="8">
    <source>
        <dbReference type="Google" id="ProtNLM"/>
    </source>
</evidence>
<dbReference type="InterPro" id="IPR036167">
    <property type="entry name" value="tRNA_intron_Endo_cat-like_sf"/>
</dbReference>
<dbReference type="SUPFAM" id="SSF53032">
    <property type="entry name" value="tRNA-intron endonuclease catalytic domain-like"/>
    <property type="match status" value="1"/>
</dbReference>
<proteinExistence type="inferred from homology"/>
<feature type="region of interest" description="Disordered" evidence="3">
    <location>
        <begin position="1"/>
        <end position="28"/>
    </location>
</feature>
<evidence type="ECO:0000259" key="4">
    <source>
        <dbReference type="Pfam" id="PF09631"/>
    </source>
</evidence>
<dbReference type="GO" id="GO:0006388">
    <property type="term" value="P:tRNA splicing, via endonucleolytic cleavage and ligation"/>
    <property type="evidence" value="ECO:0007669"/>
    <property type="project" value="InterPro"/>
</dbReference>
<feature type="compositionally biased region" description="Polar residues" evidence="3">
    <location>
        <begin position="1"/>
        <end position="16"/>
    </location>
</feature>
<feature type="region of interest" description="Disordered" evidence="3">
    <location>
        <begin position="1930"/>
        <end position="2009"/>
    </location>
</feature>
<dbReference type="GO" id="GO:0003676">
    <property type="term" value="F:nucleic acid binding"/>
    <property type="evidence" value="ECO:0007669"/>
    <property type="project" value="InterPro"/>
</dbReference>
<evidence type="ECO:0000313" key="7">
    <source>
        <dbReference type="Proteomes" id="UP001300502"/>
    </source>
</evidence>
<sequence>MVVKNGKNSAKQSSLANKKVSVSRPLGEDKEASRVAERRIQLSQEALKHLRKVVLEVASKYEKFSGVTAYKKAIEQNYRLLNCMECLLTVSHHCRNYAIELIVNWMKEFQSKPRKSKNFLEELKSSDSELFFVYLCQLKSLQLLLDRMLLEKCEISKNAIDEMLSLTVEELINLPKNGDSESVSWIGDVVIACSEFLGSLSLFSMHEILTRFHGKMLNSIGSTSLSTFFNLRDSENENVFYLNILRGLKISLSDSNSIQMATELLEFYRALLTGSRSTVVKHIIADNISALLLQNLQMECSESTSIAKWYKIVDELYSLFQKWLTKPKHMAKGFPVCALLLKAKHADVAKRELWPFFMRCCKQYEDSKELQLKTTSVEALSHALNLYIRMKDPSSISTEQIQQILKRLLSPDRLFYQANTQLYSILAKCVIILINFSPHTCINILEDWWQNSRVISLSEVSYVLFQVLVFTLKEASSSQDEDLYCCDETPSAVEWSPEDKSKLARVSCVALKATHAYLDRTRSQATFTQDPSDIHCLLQLQLKGVQCLLDSIEENEIHLLYSIVADLACQTESTFRNEAESLLLDMCRQTADAYESILYQISLKFHFRKNNPLDLSYAHVGRVIEVLNKLLAFRIDTRTNNNKWNEKTIGKDPKAVLLRIQETLILLYFLPASDLRRKVRDSLSLIQSLLFERTCYELEEISAVDRIGQTPSADEWKPRTSSKGTDDEQSYDTSSIVQFSRFLCLWRTFLSFTVNQSIENSKAGVLNAEQLLLLFKGHLEQSLQGNVKLHDRFPAFHLVNISFMESIELHLSLFFYILCSIDEQCKQTSSGVTKEYRSQLQKIFQLVFSPSLLGIDGTKSPLCAVYLSRLLQVLKHIPSQLSLYIALEAEELTFSVVHQQTKGRSKRQKDQYRICYAKILLALLDTLNEEDENNMNSGLLEVYSRFFSKLLQIMNQAVENPQNPFDLMALRETFCQCLLRASSLFMSTSKFPLYFKGIWKESLQLLQRWITSSNARKYSSASRGSSLFRTSFHDRSSREDTLTVEDLQDRIRRLSLVCVIVLLGYAEYFSVSKQAFHSVGFHLETLFSSLLEEFKNFDSEALEKLHCDYSMLKPAFLNMLRNDRKSLQTLLELAFLSNSHSNEVVAYHAVLLLLEYIHQHYFIHQHDNSLRNDPLCMEFFPLIYFVMGWDREGLSALALESLISLLSVASPSFSYESSLDFHKYFPSLCQDEDLINDISRRGAILCSQIASDIITAVFSKVKQSIKDNTEYNHPRILSLLGPWFERGDILESVMEHLLSLEETISEGYHETKLMRIAFDHLWNCLGYRKDNLQRAILVLISATGQRLKNGNNKRNNEKLEIVKRAAVQLSKNRVGIFLSNILSYILPHPPIIHNETMESSFVEDIPNVVILLSETIQRYSQDDMRELLPPIFHLATCTQMLNNISYQKHGRLLLANVISHFLLPYIERCCRQDVWRHAVQLAAHIAADMQHLTTSWALHEIAYSPEEMLSPRDEDVCLASFLEKVVELCSYCEPHIRTAWSRYCLTFIQYRLGHLFGMFSLRLYRLLGPCMDKESVDILLSSAKLELDSHSADRYRISPLLQIFYSMATKVEKENLTTVPSMLSFAFELNSSKDLWIRIHAAYLFTRLYSTGNSVGAGIFQQLLETEFCNRLEASPVMLHVCKMAIYTTQLQRSEQVLLIYLTLLLRIPWRQDNGQQRVDLVPVIVTTLMFLTSLLVSENEDRTDTKEEHTLQLYYQTISEADLPSIPVEQSNTIAYFRIACAHLCYILKRLHLSSLSQTLQNFCHSSRKHWKVEDFLYQLRSPLVSLWLENIQVCQELVICWLETNNSPSYRRGVLRLMEAILVQASQQGTLPRLVRHRSSDLFQLLISLVDDGAFHEETLHFSSYTRRRSERLRKKYGEDLERFRYSVSPSPVKRRRKSKTGATTQSESEHQETTDTSAWKLLETVSEGKKTQPLQSSPSMDSRDHVHHSSPSLSSCEKDENHPSLKRVGVNTDPSLNGLMEQYEEFCRQLQPHLYTKYSVATFQVAKDLYLVRKWPFIRVIPLVSLERYVIVGSPNDLQHNSIVYSVIPVPTDSMLTPALMDRLVSEAMENKLGLEITACIFAIIENDTTTAYYRISNTFDDLICETELKESIDEVTNQDSDG</sequence>
<organism evidence="6 7">
    <name type="scientific">Galdieria yellowstonensis</name>
    <dbReference type="NCBI Taxonomy" id="3028027"/>
    <lineage>
        <taxon>Eukaryota</taxon>
        <taxon>Rhodophyta</taxon>
        <taxon>Bangiophyceae</taxon>
        <taxon>Galdieriales</taxon>
        <taxon>Galdieriaceae</taxon>
        <taxon>Galdieria</taxon>
    </lineage>
</organism>
<dbReference type="EMBL" id="JANCYU010000008">
    <property type="protein sequence ID" value="KAK4522813.1"/>
    <property type="molecule type" value="Genomic_DNA"/>
</dbReference>
<dbReference type="InterPro" id="IPR025614">
    <property type="entry name" value="Cell_morpho_N"/>
</dbReference>
<evidence type="ECO:0000256" key="2">
    <source>
        <dbReference type="ARBA" id="ARBA00022694"/>
    </source>
</evidence>
<comment type="similarity">
    <text evidence="1">Belongs to the SEN15 family.</text>
</comment>
<reference evidence="6 7" key="1">
    <citation type="submission" date="2022-07" db="EMBL/GenBank/DDBJ databases">
        <title>Genome-wide signatures of adaptation to extreme environments.</title>
        <authorList>
            <person name="Cho C.H."/>
            <person name="Yoon H.S."/>
        </authorList>
    </citation>
    <scope>NUCLEOTIDE SEQUENCE [LARGE SCALE GENOMIC DNA]</scope>
    <source>
        <strain evidence="6 7">108.79 E11</strain>
    </source>
</reference>
<gene>
    <name evidence="6" type="ORF">GAYE_PCTG30G0703</name>
</gene>
<dbReference type="Pfam" id="PF14222">
    <property type="entry name" value="MOR2-PAG1_N"/>
    <property type="match status" value="1"/>
</dbReference>
<evidence type="ECO:0000256" key="3">
    <source>
        <dbReference type="SAM" id="MobiDB-lite"/>
    </source>
</evidence>
<dbReference type="InterPro" id="IPR018593">
    <property type="entry name" value="tRNA-endonuc_su_Sen15"/>
</dbReference>
<protein>
    <recommendedName>
        <fullName evidence="8">Non-specific serine/threonine protein kinase</fullName>
    </recommendedName>
</protein>
<feature type="region of interest" description="Disordered" evidence="3">
    <location>
        <begin position="711"/>
        <end position="730"/>
    </location>
</feature>
<feature type="domain" description="Cell morphogenesis protein N-terminal" evidence="5">
    <location>
        <begin position="188"/>
        <end position="436"/>
    </location>
</feature>
<feature type="domain" description="tRNA-splicing endonuclease subunit Sen15" evidence="4">
    <location>
        <begin position="2047"/>
        <end position="2143"/>
    </location>
</feature>
<keyword evidence="2" id="KW-0819">tRNA processing</keyword>
<dbReference type="Proteomes" id="UP001300502">
    <property type="component" value="Unassembled WGS sequence"/>
</dbReference>
<evidence type="ECO:0000256" key="1">
    <source>
        <dbReference type="ARBA" id="ARBA00006091"/>
    </source>
</evidence>
<evidence type="ECO:0000259" key="5">
    <source>
        <dbReference type="Pfam" id="PF14222"/>
    </source>
</evidence>